<dbReference type="AlphaFoldDB" id="A0A3B0TH91"/>
<name>A0A3B0TH91_9ZZZZ</name>
<reference evidence="1" key="1">
    <citation type="submission" date="2018-06" db="EMBL/GenBank/DDBJ databases">
        <authorList>
            <person name="Zhirakovskaya E."/>
        </authorList>
    </citation>
    <scope>NUCLEOTIDE SEQUENCE</scope>
</reference>
<accession>A0A3B0TH91</accession>
<organism evidence="1">
    <name type="scientific">hydrothermal vent metagenome</name>
    <dbReference type="NCBI Taxonomy" id="652676"/>
    <lineage>
        <taxon>unclassified sequences</taxon>
        <taxon>metagenomes</taxon>
        <taxon>ecological metagenomes</taxon>
    </lineage>
</organism>
<proteinExistence type="predicted"/>
<evidence type="ECO:0000313" key="1">
    <source>
        <dbReference type="EMBL" id="VAW12667.1"/>
    </source>
</evidence>
<dbReference type="EMBL" id="UOEN01000117">
    <property type="protein sequence ID" value="VAW12667.1"/>
    <property type="molecule type" value="Genomic_DNA"/>
</dbReference>
<gene>
    <name evidence="1" type="ORF">MNBD_BACTEROID05-842</name>
</gene>
<protein>
    <submittedName>
        <fullName evidence="1">Uncharacterized protein</fullName>
    </submittedName>
</protein>
<sequence>MAEEKEDNSKNCASCKKALYRVKRYYRNGAYYCNQNCYKKKLEEASAEAKA</sequence>
<dbReference type="SUPFAM" id="SSF57716">
    <property type="entry name" value="Glucocorticoid receptor-like (DNA-binding domain)"/>
    <property type="match status" value="1"/>
</dbReference>